<keyword evidence="2" id="KW-0564">Palmitate</keyword>
<evidence type="ECO:0000256" key="2">
    <source>
        <dbReference type="RuleBase" id="RU362097"/>
    </source>
</evidence>
<comment type="subcellular location">
    <subcellularLocation>
        <location evidence="2">Cell membrane</location>
        <topology evidence="2">Lipid-anchor</topology>
    </subcellularLocation>
</comment>
<dbReference type="PANTHER" id="PTHR30203">
    <property type="entry name" value="OUTER MEMBRANE CATION EFFLUX PROTEIN"/>
    <property type="match status" value="1"/>
</dbReference>
<evidence type="ECO:0000256" key="1">
    <source>
        <dbReference type="ARBA" id="ARBA00007613"/>
    </source>
</evidence>
<comment type="caution">
    <text evidence="3">The sequence shown here is derived from an EMBL/GenBank/DDBJ whole genome shotgun (WGS) entry which is preliminary data.</text>
</comment>
<keyword evidence="2" id="KW-1134">Transmembrane beta strand</keyword>
<dbReference type="RefSeq" id="WP_189513860.1">
    <property type="nucleotide sequence ID" value="NZ_BMXG01000008.1"/>
</dbReference>
<dbReference type="AlphaFoldDB" id="A0A8J3GE60"/>
<dbReference type="Pfam" id="PF02321">
    <property type="entry name" value="OEP"/>
    <property type="match status" value="2"/>
</dbReference>
<dbReference type="Gene3D" id="1.20.1600.10">
    <property type="entry name" value="Outer membrane efflux proteins (OEP)"/>
    <property type="match status" value="1"/>
</dbReference>
<comment type="similarity">
    <text evidence="1 2">Belongs to the outer membrane factor (OMF) (TC 1.B.17) family.</text>
</comment>
<dbReference type="InterPro" id="IPR003423">
    <property type="entry name" value="OMP_efflux"/>
</dbReference>
<dbReference type="GO" id="GO:0005886">
    <property type="term" value="C:plasma membrane"/>
    <property type="evidence" value="ECO:0007669"/>
    <property type="project" value="UniProtKB-SubCell"/>
</dbReference>
<evidence type="ECO:0000313" key="4">
    <source>
        <dbReference type="Proteomes" id="UP000642829"/>
    </source>
</evidence>
<gene>
    <name evidence="3" type="ORF">GCM10007047_16330</name>
</gene>
<dbReference type="EMBL" id="BMXG01000008">
    <property type="protein sequence ID" value="GHC00634.1"/>
    <property type="molecule type" value="Genomic_DNA"/>
</dbReference>
<dbReference type="Proteomes" id="UP000642829">
    <property type="component" value="Unassembled WGS sequence"/>
</dbReference>
<name>A0A8J3GE60_9BACT</name>
<accession>A0A8J3GE60</accession>
<evidence type="ECO:0008006" key="5">
    <source>
        <dbReference type="Google" id="ProtNLM"/>
    </source>
</evidence>
<keyword evidence="2" id="KW-0449">Lipoprotein</keyword>
<keyword evidence="4" id="KW-1185">Reference proteome</keyword>
<dbReference type="Gene3D" id="2.20.200.10">
    <property type="entry name" value="Outer membrane efflux proteins (OEP)"/>
    <property type="match status" value="1"/>
</dbReference>
<reference evidence="3" key="1">
    <citation type="journal article" date="2014" name="Int. J. Syst. Evol. Microbiol.">
        <title>Complete genome sequence of Corynebacterium casei LMG S-19264T (=DSM 44701T), isolated from a smear-ripened cheese.</title>
        <authorList>
            <consortium name="US DOE Joint Genome Institute (JGI-PGF)"/>
            <person name="Walter F."/>
            <person name="Albersmeier A."/>
            <person name="Kalinowski J."/>
            <person name="Ruckert C."/>
        </authorList>
    </citation>
    <scope>NUCLEOTIDE SEQUENCE</scope>
    <source>
        <strain evidence="3">KCTC 12870</strain>
    </source>
</reference>
<dbReference type="InterPro" id="IPR010131">
    <property type="entry name" value="MdtP/NodT-like"/>
</dbReference>
<organism evidence="3 4">
    <name type="scientific">Cerasicoccus arenae</name>
    <dbReference type="NCBI Taxonomy" id="424488"/>
    <lineage>
        <taxon>Bacteria</taxon>
        <taxon>Pseudomonadati</taxon>
        <taxon>Verrucomicrobiota</taxon>
        <taxon>Opitutia</taxon>
        <taxon>Puniceicoccales</taxon>
        <taxon>Cerasicoccaceae</taxon>
        <taxon>Cerasicoccus</taxon>
    </lineage>
</organism>
<keyword evidence="2" id="KW-0812">Transmembrane</keyword>
<protein>
    <recommendedName>
        <fullName evidence="5">RND transporter</fullName>
    </recommendedName>
</protein>
<evidence type="ECO:0000313" key="3">
    <source>
        <dbReference type="EMBL" id="GHC00634.1"/>
    </source>
</evidence>
<sequence length="472" mass="51417">MFESNHYSISVLRGATIIAGLALVGCTVGPDYQAPEFASPAGYSGLQDMDGAPLPPPLPEGGLWWLVYNDPTLNDLIQNADNQNRTLRGAFNRWQRAETLIRREQAEGLPQIGTEASYTREKLSKETLQLDGDSKQNVYNVGAAAAMELDLFGRVRRLVEAATADANAEQEALQDLRLFIQTEVASTYFQIRAIESELGYVSESMGTRQKSLDVVTKRFEGGAVSDLDVAQAESILASARADYARLKRSQALLINALAVLTGQPAPTFDLEIMPLVGTPPNIPPGVPSELLLRRPDIRQAERELVAANARIGVATANFYPRIVIAGDIGLSALDAAQWFKSSAGFWAISPQVSIPLFEGGRLRANLNESELAYAESIDNYEQTILAAFAEVEDAVDSWRYIREERVAESDSANAAARAQQISSSQYDGGLIDFITALDSERTALDSQRRLAESIGAEYVNSVRLIRAIGGSW</sequence>
<dbReference type="GO" id="GO:0015562">
    <property type="term" value="F:efflux transmembrane transporter activity"/>
    <property type="evidence" value="ECO:0007669"/>
    <property type="project" value="InterPro"/>
</dbReference>
<dbReference type="PANTHER" id="PTHR30203:SF33">
    <property type="entry name" value="BLR4455 PROTEIN"/>
    <property type="match status" value="1"/>
</dbReference>
<dbReference type="SUPFAM" id="SSF56954">
    <property type="entry name" value="Outer membrane efflux proteins (OEP)"/>
    <property type="match status" value="1"/>
</dbReference>
<proteinExistence type="inferred from homology"/>
<keyword evidence="2" id="KW-0472">Membrane</keyword>
<dbReference type="NCBIfam" id="TIGR01845">
    <property type="entry name" value="outer_NodT"/>
    <property type="match status" value="1"/>
</dbReference>
<reference evidence="3" key="2">
    <citation type="submission" date="2020-09" db="EMBL/GenBank/DDBJ databases">
        <authorList>
            <person name="Sun Q."/>
            <person name="Kim S."/>
        </authorList>
    </citation>
    <scope>NUCLEOTIDE SEQUENCE</scope>
    <source>
        <strain evidence="3">KCTC 12870</strain>
    </source>
</reference>